<reference evidence="5 6" key="1">
    <citation type="submission" date="2016-11" db="EMBL/GenBank/DDBJ databases">
        <authorList>
            <person name="Jaros S."/>
            <person name="Januszkiewicz K."/>
            <person name="Wedrychowicz H."/>
        </authorList>
    </citation>
    <scope>NUCLEOTIDE SEQUENCE [LARGE SCALE GENOMIC DNA]</scope>
    <source>
        <strain evidence="5 6">DSM 24574</strain>
    </source>
</reference>
<evidence type="ECO:0000256" key="2">
    <source>
        <dbReference type="ARBA" id="ARBA00022727"/>
    </source>
</evidence>
<dbReference type="EMBL" id="FQWQ01000007">
    <property type="protein sequence ID" value="SHI02886.1"/>
    <property type="molecule type" value="Genomic_DNA"/>
</dbReference>
<evidence type="ECO:0000256" key="3">
    <source>
        <dbReference type="ARBA" id="ARBA00022741"/>
    </source>
</evidence>
<keyword evidence="2" id="KW-0545">Nucleotide biosynthesis</keyword>
<dbReference type="Proteomes" id="UP000184212">
    <property type="component" value="Unassembled WGS sequence"/>
</dbReference>
<dbReference type="Gene3D" id="3.40.50.300">
    <property type="entry name" value="P-loop containing nucleotide triphosphate hydrolases"/>
    <property type="match status" value="1"/>
</dbReference>
<dbReference type="InterPro" id="IPR027417">
    <property type="entry name" value="P-loop_NTPase"/>
</dbReference>
<dbReference type="GO" id="GO:0019205">
    <property type="term" value="F:nucleobase-containing compound kinase activity"/>
    <property type="evidence" value="ECO:0007669"/>
    <property type="project" value="InterPro"/>
</dbReference>
<accession>A0A1M5XSY2</accession>
<name>A0A1M5XSY2_9BACT</name>
<sequence>MCQFLARANQLETIVIRDLFREALKTTDTLRDELKSYMDKGEIIPIETVERLILWGIQHRPRFLLTGYPRSVEHFESFMKFCTTHAITVNKLWYFKTEDFADILNDTSHFSKLHWSEEEIAESKQKRLSDHNKFRGVMNSLLLSHEQLWHVVQLNRGEFTDAALITSKISDKSL</sequence>
<keyword evidence="1" id="KW-0808">Transferase</keyword>
<evidence type="ECO:0000256" key="4">
    <source>
        <dbReference type="ARBA" id="ARBA00022777"/>
    </source>
</evidence>
<dbReference type="Pfam" id="PF00406">
    <property type="entry name" value="ADK"/>
    <property type="match status" value="1"/>
</dbReference>
<evidence type="ECO:0000256" key="1">
    <source>
        <dbReference type="ARBA" id="ARBA00022679"/>
    </source>
</evidence>
<gene>
    <name evidence="5" type="ORF">SAMN04488109_6837</name>
</gene>
<evidence type="ECO:0000313" key="6">
    <source>
        <dbReference type="Proteomes" id="UP000184212"/>
    </source>
</evidence>
<dbReference type="SUPFAM" id="SSF52540">
    <property type="entry name" value="P-loop containing nucleoside triphosphate hydrolases"/>
    <property type="match status" value="1"/>
</dbReference>
<keyword evidence="3" id="KW-0547">Nucleotide-binding</keyword>
<proteinExistence type="predicted"/>
<keyword evidence="6" id="KW-1185">Reference proteome</keyword>
<dbReference type="PANTHER" id="PTHR23359">
    <property type="entry name" value="NUCLEOTIDE KINASE"/>
    <property type="match status" value="1"/>
</dbReference>
<dbReference type="GO" id="GO:0009165">
    <property type="term" value="P:nucleotide biosynthetic process"/>
    <property type="evidence" value="ECO:0007669"/>
    <property type="project" value="UniProtKB-KW"/>
</dbReference>
<protein>
    <submittedName>
        <fullName evidence="5">Adenylate kinase</fullName>
    </submittedName>
</protein>
<evidence type="ECO:0000313" key="5">
    <source>
        <dbReference type="EMBL" id="SHI02886.1"/>
    </source>
</evidence>
<keyword evidence="4 5" id="KW-0418">Kinase</keyword>
<organism evidence="5 6">
    <name type="scientific">Chryseolinea serpens</name>
    <dbReference type="NCBI Taxonomy" id="947013"/>
    <lineage>
        <taxon>Bacteria</taxon>
        <taxon>Pseudomonadati</taxon>
        <taxon>Bacteroidota</taxon>
        <taxon>Cytophagia</taxon>
        <taxon>Cytophagales</taxon>
        <taxon>Fulvivirgaceae</taxon>
        <taxon>Chryseolinea</taxon>
    </lineage>
</organism>
<dbReference type="STRING" id="947013.SAMN04488109_6837"/>
<dbReference type="AlphaFoldDB" id="A0A1M5XSY2"/>
<dbReference type="GO" id="GO:0005524">
    <property type="term" value="F:ATP binding"/>
    <property type="evidence" value="ECO:0007669"/>
    <property type="project" value="InterPro"/>
</dbReference>
<dbReference type="InterPro" id="IPR000850">
    <property type="entry name" value="Adenylat/UMP-CMP_kin"/>
</dbReference>